<reference evidence="1 2" key="1">
    <citation type="journal article" date="2022" name="New Phytol.">
        <title>Ecological generalism drives hyperdiversity of secondary metabolite gene clusters in xylarialean endophytes.</title>
        <authorList>
            <person name="Franco M.E.E."/>
            <person name="Wisecaver J.H."/>
            <person name="Arnold A.E."/>
            <person name="Ju Y.M."/>
            <person name="Slot J.C."/>
            <person name="Ahrendt S."/>
            <person name="Moore L.P."/>
            <person name="Eastman K.E."/>
            <person name="Scott K."/>
            <person name="Konkel Z."/>
            <person name="Mondo S.J."/>
            <person name="Kuo A."/>
            <person name="Hayes R.D."/>
            <person name="Haridas S."/>
            <person name="Andreopoulos B."/>
            <person name="Riley R."/>
            <person name="LaButti K."/>
            <person name="Pangilinan J."/>
            <person name="Lipzen A."/>
            <person name="Amirebrahimi M."/>
            <person name="Yan J."/>
            <person name="Adam C."/>
            <person name="Keymanesh K."/>
            <person name="Ng V."/>
            <person name="Louie K."/>
            <person name="Northen T."/>
            <person name="Drula E."/>
            <person name="Henrissat B."/>
            <person name="Hsieh H.M."/>
            <person name="Youens-Clark K."/>
            <person name="Lutzoni F."/>
            <person name="Miadlikowska J."/>
            <person name="Eastwood D.C."/>
            <person name="Hamelin R.C."/>
            <person name="Grigoriev I.V."/>
            <person name="U'Ren J.M."/>
        </authorList>
    </citation>
    <scope>NUCLEOTIDE SEQUENCE [LARGE SCALE GENOMIC DNA]</scope>
    <source>
        <strain evidence="1 2">ER1909</strain>
    </source>
</reference>
<proteinExistence type="predicted"/>
<evidence type="ECO:0000313" key="2">
    <source>
        <dbReference type="Proteomes" id="UP001497680"/>
    </source>
</evidence>
<evidence type="ECO:0000313" key="1">
    <source>
        <dbReference type="EMBL" id="KAI6083433.1"/>
    </source>
</evidence>
<protein>
    <submittedName>
        <fullName evidence="1">Cytochrome P450</fullName>
    </submittedName>
</protein>
<dbReference type="Proteomes" id="UP001497680">
    <property type="component" value="Unassembled WGS sequence"/>
</dbReference>
<keyword evidence="2" id="KW-1185">Reference proteome</keyword>
<sequence>MSIVLYAVVLAVSAIVFFFPRRASQLNLPYVKFDGNNSASRYRTESERLLRKGYAEYISKGLPFSMRDPNDANRPMVVLPIKYLEEIKWIPESRISFWKHIDKQSILTQIGGPGLNEECALAARQGLNRALVYLIEPLQEACTAAYAKEWPTCSEWTSLLPYALIIKVFASMSACVIVGPELGGLESEWQSLSMNFVAAALSAPSKVKTKYPRWIYWLSHYTNDGVKAMTRYRIRASELLAPVLQNRIDATAELKSRGIRKRKGPRKYEDGVQWLLDAHTTHGKDLTPDQLARDLFVIMTASIHSTSGAGLAVLFDMLDHPDALSDIRREIQEVKTRLPGGVWTRKALGELQVLDSFMRESALQRIPVSSPWKFKDGLEIPAGTTMVFPGYHHNFDPIVHPDPDTFDAKRHLRKRQESNTHKFHFASVSDDMLNWGSGRHSCPGRFFAQETLKLMIIHLLEHYEFKHAEETKEVPRFLPNNLFIIPNPALPVLFRERKVSS</sequence>
<comment type="caution">
    <text evidence="1">The sequence shown here is derived from an EMBL/GenBank/DDBJ whole genome shotgun (WGS) entry which is preliminary data.</text>
</comment>
<dbReference type="EMBL" id="MU394352">
    <property type="protein sequence ID" value="KAI6083433.1"/>
    <property type="molecule type" value="Genomic_DNA"/>
</dbReference>
<gene>
    <name evidence="1" type="ORF">F4821DRAFT_271792</name>
</gene>
<accession>A0ACC0CSQ1</accession>
<organism evidence="1 2">
    <name type="scientific">Hypoxylon rubiginosum</name>
    <dbReference type="NCBI Taxonomy" id="110542"/>
    <lineage>
        <taxon>Eukaryota</taxon>
        <taxon>Fungi</taxon>
        <taxon>Dikarya</taxon>
        <taxon>Ascomycota</taxon>
        <taxon>Pezizomycotina</taxon>
        <taxon>Sordariomycetes</taxon>
        <taxon>Xylariomycetidae</taxon>
        <taxon>Xylariales</taxon>
        <taxon>Hypoxylaceae</taxon>
        <taxon>Hypoxylon</taxon>
    </lineage>
</organism>
<name>A0ACC0CSQ1_9PEZI</name>